<sequence length="488" mass="53732">MDLNVGKVKEILKDCDDVVYRDFKVGVKQNFSLCIVYVDGLINKESVSDFVLESLMEGARGLEPTPKGIKDNLIELITKGNISITEIEEVSTIEETIDAILSGETALFIDKYDKAIILSSRGWPTRSINESQSETVVRGPRDAFTETLKVNITLIRRRIKDPNLKVKMVKIGRRSKTDVAVMYIEDIVNDGILGEVFTRLGKVDVDAIVESAILEEHIQDDYYSPFPQIENTERPDSVAASLYEGRIALVVDNTPSVLVVPATIGTIMQSSEDYYTRWVVAGITRIIRYIAAAVAVLAPGLYIAVTSFHPGLLPTRLAFYVAGTRVNVPFPAVIEAFLMEITIEFLREAGTRISGPIGTTIGIVGGLIIGQAAVEAGIVSPLMIIIVAVTTVASFTIPSYEFAAALRFYRFFVMVLASILGLYGIMLGIILMLTHLADLNSFGIPFTSPFSGLGLNTGDLKDVLARVPMSRMRYRPTFTYPKDKKRIK</sequence>
<dbReference type="InterPro" id="IPR050768">
    <property type="entry name" value="UPF0353/GerABKA_families"/>
</dbReference>
<evidence type="ECO:0000256" key="1">
    <source>
        <dbReference type="ARBA" id="ARBA00005278"/>
    </source>
</evidence>
<dbReference type="STRING" id="1123281.SAMN02745180_00931"/>
<feature type="transmembrane region" description="Helical" evidence="3">
    <location>
        <begin position="317"/>
        <end position="341"/>
    </location>
</feature>
<name>A0A1M5VJT0_9FIRM</name>
<dbReference type="PANTHER" id="PTHR22550:SF5">
    <property type="entry name" value="LEUCINE ZIPPER PROTEIN 4"/>
    <property type="match status" value="1"/>
</dbReference>
<dbReference type="Pfam" id="PF03323">
    <property type="entry name" value="GerA"/>
    <property type="match status" value="1"/>
</dbReference>
<comment type="similarity">
    <text evidence="1">Belongs to the GerABKA family.</text>
</comment>
<evidence type="ECO:0000256" key="3">
    <source>
        <dbReference type="SAM" id="Phobius"/>
    </source>
</evidence>
<evidence type="ECO:0000313" key="5">
    <source>
        <dbReference type="Proteomes" id="UP000184389"/>
    </source>
</evidence>
<dbReference type="AlphaFoldDB" id="A0A1M5VJT0"/>
<dbReference type="InterPro" id="IPR004995">
    <property type="entry name" value="Spore_Ger"/>
</dbReference>
<dbReference type="PIRSF" id="PIRSF005690">
    <property type="entry name" value="GerBA"/>
    <property type="match status" value="1"/>
</dbReference>
<dbReference type="RefSeq" id="WP_233242534.1">
    <property type="nucleotide sequence ID" value="NZ_FQXR01000004.1"/>
</dbReference>
<protein>
    <submittedName>
        <fullName evidence="4">Spore germination protein</fullName>
    </submittedName>
</protein>
<accession>A0A1M5VJT0</accession>
<dbReference type="GO" id="GO:0016020">
    <property type="term" value="C:membrane"/>
    <property type="evidence" value="ECO:0007669"/>
    <property type="project" value="InterPro"/>
</dbReference>
<evidence type="ECO:0000256" key="2">
    <source>
        <dbReference type="ARBA" id="ARBA00023136"/>
    </source>
</evidence>
<dbReference type="Proteomes" id="UP000184389">
    <property type="component" value="Unassembled WGS sequence"/>
</dbReference>
<gene>
    <name evidence="4" type="ORF">SAMN02745180_00931</name>
</gene>
<feature type="transmembrane region" description="Helical" evidence="3">
    <location>
        <begin position="353"/>
        <end position="372"/>
    </location>
</feature>
<feature type="transmembrane region" description="Helical" evidence="3">
    <location>
        <begin position="378"/>
        <end position="397"/>
    </location>
</feature>
<organism evidence="4 5">
    <name type="scientific">Sporanaerobacter acetigenes DSM 13106</name>
    <dbReference type="NCBI Taxonomy" id="1123281"/>
    <lineage>
        <taxon>Bacteria</taxon>
        <taxon>Bacillati</taxon>
        <taxon>Bacillota</taxon>
        <taxon>Tissierellia</taxon>
        <taxon>Tissierellales</taxon>
        <taxon>Sporanaerobacteraceae</taxon>
        <taxon>Sporanaerobacter</taxon>
    </lineage>
</organism>
<proteinExistence type="inferred from homology"/>
<dbReference type="GO" id="GO:0009847">
    <property type="term" value="P:spore germination"/>
    <property type="evidence" value="ECO:0007669"/>
    <property type="project" value="InterPro"/>
</dbReference>
<keyword evidence="2 3" id="KW-0472">Membrane</keyword>
<dbReference type="PANTHER" id="PTHR22550">
    <property type="entry name" value="SPORE GERMINATION PROTEIN"/>
    <property type="match status" value="1"/>
</dbReference>
<keyword evidence="3" id="KW-1133">Transmembrane helix</keyword>
<feature type="transmembrane region" description="Helical" evidence="3">
    <location>
        <begin position="409"/>
        <end position="433"/>
    </location>
</feature>
<keyword evidence="3" id="KW-0812">Transmembrane</keyword>
<dbReference type="EMBL" id="FQXR01000004">
    <property type="protein sequence ID" value="SHH75509.1"/>
    <property type="molecule type" value="Genomic_DNA"/>
</dbReference>
<evidence type="ECO:0000313" key="4">
    <source>
        <dbReference type="EMBL" id="SHH75509.1"/>
    </source>
</evidence>
<reference evidence="4 5" key="1">
    <citation type="submission" date="2016-11" db="EMBL/GenBank/DDBJ databases">
        <authorList>
            <person name="Jaros S."/>
            <person name="Januszkiewicz K."/>
            <person name="Wedrychowicz H."/>
        </authorList>
    </citation>
    <scope>NUCLEOTIDE SEQUENCE [LARGE SCALE GENOMIC DNA]</scope>
    <source>
        <strain evidence="4 5">DSM 13106</strain>
    </source>
</reference>
<keyword evidence="5" id="KW-1185">Reference proteome</keyword>
<feature type="transmembrane region" description="Helical" evidence="3">
    <location>
        <begin position="286"/>
        <end position="305"/>
    </location>
</feature>